<dbReference type="InterPro" id="IPR021122">
    <property type="entry name" value="RNA_ligase_dom_REL/Rnl2"/>
</dbReference>
<protein>
    <recommendedName>
        <fullName evidence="1">RNA ligase domain-containing protein</fullName>
    </recommendedName>
</protein>
<dbReference type="SUPFAM" id="SSF56091">
    <property type="entry name" value="DNA ligase/mRNA capping enzyme, catalytic domain"/>
    <property type="match status" value="1"/>
</dbReference>
<evidence type="ECO:0000313" key="2">
    <source>
        <dbReference type="EMBL" id="KKN79155.1"/>
    </source>
</evidence>
<gene>
    <name evidence="2" type="ORF">LCGC14_0343480</name>
</gene>
<comment type="caution">
    <text evidence="2">The sequence shown here is derived from an EMBL/GenBank/DDBJ whole genome shotgun (WGS) entry which is preliminary data.</text>
</comment>
<accession>A0A0F9TD09</accession>
<sequence length="178" mass="20470">MIEFQKFPKIPRYKRTVIVTEKIDGTNAQIFIGEDGQILIGSRNRWISTEDDNYGFADWVRGHEYELLKLGPGRHFGEWWGSGIQRGYGLDHKRFSLFNVGRWKEPATLPERVHVVPILWQGQVEDLNVPHLMAKLKLGGSWAAPGFYNPEGIVVYHTAAKQCFKVTYDHDEKGKESL</sequence>
<dbReference type="AlphaFoldDB" id="A0A0F9TD09"/>
<dbReference type="EMBL" id="LAZR01000252">
    <property type="protein sequence ID" value="KKN79155.1"/>
    <property type="molecule type" value="Genomic_DNA"/>
</dbReference>
<reference evidence="2" key="1">
    <citation type="journal article" date="2015" name="Nature">
        <title>Complex archaea that bridge the gap between prokaryotes and eukaryotes.</title>
        <authorList>
            <person name="Spang A."/>
            <person name="Saw J.H."/>
            <person name="Jorgensen S.L."/>
            <person name="Zaremba-Niedzwiedzka K."/>
            <person name="Martijn J."/>
            <person name="Lind A.E."/>
            <person name="van Eijk R."/>
            <person name="Schleper C."/>
            <person name="Guy L."/>
            <person name="Ettema T.J."/>
        </authorList>
    </citation>
    <scope>NUCLEOTIDE SEQUENCE</scope>
</reference>
<proteinExistence type="predicted"/>
<name>A0A0F9TD09_9ZZZZ</name>
<organism evidence="2">
    <name type="scientific">marine sediment metagenome</name>
    <dbReference type="NCBI Taxonomy" id="412755"/>
    <lineage>
        <taxon>unclassified sequences</taxon>
        <taxon>metagenomes</taxon>
        <taxon>ecological metagenomes</taxon>
    </lineage>
</organism>
<dbReference type="Gene3D" id="3.30.470.30">
    <property type="entry name" value="DNA ligase/mRNA capping enzyme"/>
    <property type="match status" value="1"/>
</dbReference>
<feature type="domain" description="RNA ligase" evidence="1">
    <location>
        <begin position="16"/>
        <end position="166"/>
    </location>
</feature>
<dbReference type="Pfam" id="PF09414">
    <property type="entry name" value="RNA_ligase"/>
    <property type="match status" value="1"/>
</dbReference>
<evidence type="ECO:0000259" key="1">
    <source>
        <dbReference type="Pfam" id="PF09414"/>
    </source>
</evidence>